<dbReference type="NCBIfam" id="NF005301">
    <property type="entry name" value="PRK06830.1"/>
    <property type="match status" value="1"/>
</dbReference>
<keyword evidence="4" id="KW-0479">Metal-binding</keyword>
<evidence type="ECO:0000256" key="3">
    <source>
        <dbReference type="ARBA" id="ARBA00022679"/>
    </source>
</evidence>
<keyword evidence="8" id="KW-0460">Magnesium</keyword>
<dbReference type="EMBL" id="NPEU01000065">
    <property type="protein sequence ID" value="RAI39724.1"/>
    <property type="molecule type" value="Genomic_DNA"/>
</dbReference>
<dbReference type="GO" id="GO:0006002">
    <property type="term" value="P:fructose 6-phosphate metabolic process"/>
    <property type="evidence" value="ECO:0007669"/>
    <property type="project" value="InterPro"/>
</dbReference>
<evidence type="ECO:0000256" key="4">
    <source>
        <dbReference type="ARBA" id="ARBA00022723"/>
    </source>
</evidence>
<comment type="catalytic activity">
    <reaction evidence="12">
        <text>beta-D-fructose 6-phosphate + diphosphate = beta-D-fructose 1,6-bisphosphate + phosphate + H(+)</text>
        <dbReference type="Rhea" id="RHEA:13613"/>
        <dbReference type="ChEBI" id="CHEBI:15378"/>
        <dbReference type="ChEBI" id="CHEBI:32966"/>
        <dbReference type="ChEBI" id="CHEBI:33019"/>
        <dbReference type="ChEBI" id="CHEBI:43474"/>
        <dbReference type="ChEBI" id="CHEBI:57634"/>
        <dbReference type="EC" id="2.7.1.90"/>
    </reaction>
</comment>
<dbReference type="OrthoDB" id="9802503at2"/>
<dbReference type="PANTHER" id="PTHR45770">
    <property type="entry name" value="ATP-DEPENDENT 6-PHOSPHOFRUCTOKINASE 1"/>
    <property type="match status" value="1"/>
</dbReference>
<dbReference type="FunFam" id="3.40.50.450:FF:000002">
    <property type="entry name" value="ATP-dependent 6-phosphofructokinase"/>
    <property type="match status" value="1"/>
</dbReference>
<comment type="similarity">
    <text evidence="10">Belongs to the phosphofructokinase type A (PFKA) family.</text>
</comment>
<protein>
    <submittedName>
        <fullName evidence="14">Diphosphate--fructose-6-phosphate 1-phosphotransferase</fullName>
        <ecNumber evidence="14">2.7.1.90</ecNumber>
    </submittedName>
</protein>
<comment type="cofactor">
    <cofactor evidence="1">
        <name>Mg(2+)</name>
        <dbReference type="ChEBI" id="CHEBI:18420"/>
    </cofactor>
</comment>
<evidence type="ECO:0000256" key="8">
    <source>
        <dbReference type="ARBA" id="ARBA00022842"/>
    </source>
</evidence>
<dbReference type="InterPro" id="IPR035966">
    <property type="entry name" value="PKF_sf"/>
</dbReference>
<evidence type="ECO:0000256" key="2">
    <source>
        <dbReference type="ARBA" id="ARBA00003138"/>
    </source>
</evidence>
<evidence type="ECO:0000256" key="1">
    <source>
        <dbReference type="ARBA" id="ARBA00001946"/>
    </source>
</evidence>
<dbReference type="GO" id="GO:0003872">
    <property type="term" value="F:6-phosphofructokinase activity"/>
    <property type="evidence" value="ECO:0007669"/>
    <property type="project" value="UniProtKB-EC"/>
</dbReference>
<dbReference type="InterPro" id="IPR012004">
    <property type="entry name" value="PyroP-dep_PFK_TP0108"/>
</dbReference>
<dbReference type="EC" id="2.7.1.90" evidence="14"/>
<dbReference type="GO" id="GO:0005737">
    <property type="term" value="C:cytoplasm"/>
    <property type="evidence" value="ECO:0007669"/>
    <property type="project" value="UniProtKB-ARBA"/>
</dbReference>
<keyword evidence="9" id="KW-0324">Glycolysis</keyword>
<keyword evidence="7" id="KW-0067">ATP-binding</keyword>
<dbReference type="InterPro" id="IPR000023">
    <property type="entry name" value="Phosphofructokinase_dom"/>
</dbReference>
<evidence type="ECO:0000256" key="11">
    <source>
        <dbReference type="ARBA" id="ARBA00048070"/>
    </source>
</evidence>
<name>A0A327KNZ4_9BRAD</name>
<dbReference type="Pfam" id="PF00365">
    <property type="entry name" value="PFK"/>
    <property type="match status" value="1"/>
</dbReference>
<dbReference type="SUPFAM" id="SSF53784">
    <property type="entry name" value="Phosphofructokinase"/>
    <property type="match status" value="1"/>
</dbReference>
<dbReference type="PRINTS" id="PR00476">
    <property type="entry name" value="PHFRCTKINASE"/>
</dbReference>
<evidence type="ECO:0000256" key="7">
    <source>
        <dbReference type="ARBA" id="ARBA00022840"/>
    </source>
</evidence>
<evidence type="ECO:0000256" key="10">
    <source>
        <dbReference type="ARBA" id="ARBA00038478"/>
    </source>
</evidence>
<accession>A0A327KNZ4</accession>
<evidence type="ECO:0000256" key="9">
    <source>
        <dbReference type="ARBA" id="ARBA00023152"/>
    </source>
</evidence>
<organism evidence="14 15">
    <name type="scientific">Rhodoplanes elegans</name>
    <dbReference type="NCBI Taxonomy" id="29408"/>
    <lineage>
        <taxon>Bacteria</taxon>
        <taxon>Pseudomonadati</taxon>
        <taxon>Pseudomonadota</taxon>
        <taxon>Alphaproteobacteria</taxon>
        <taxon>Hyphomicrobiales</taxon>
        <taxon>Nitrobacteraceae</taxon>
        <taxon>Rhodoplanes</taxon>
    </lineage>
</organism>
<sequence>MTVTTLGPCRFRSPRSGFVSEEERVPANIIRGPGRDDDPGALFELAGPREMLFFDPPRVRAGIITCGGLCPGLNNVIRSLVRELHGGYEVREVIGFRMGYGGLDPRNHHEPVVLHHASVDDIHQQGGTILGTSRGPVDVAAAVDNLIRRKIDMLFCIGGDGTQRGAFALYEACKARGHALAVVGVPKTIDNDVLYVDRTFGYLTALEEARHVIDAAHNEARSVENGVAVVKVMGRHAGFIAAGATIASQDVNFTLVPEVPFRLDGEHGFLAAVIERVRERGHAVVVVAEGAGQDLFPTEPKATDASGNVKLKDIGPFLAKAIGEAFAAAKLPLTLRYFDPGYQIRSRPANCEDAVLCDMFARQAVHAAMAGKTGMVVGQLHGTFIHVPTSLIASGAKQLDTDGLFWHSVLAANQQPDRFG</sequence>
<dbReference type="InterPro" id="IPR022953">
    <property type="entry name" value="ATP_PFK"/>
</dbReference>
<evidence type="ECO:0000256" key="5">
    <source>
        <dbReference type="ARBA" id="ARBA00022741"/>
    </source>
</evidence>
<keyword evidence="15" id="KW-1185">Reference proteome</keyword>
<gene>
    <name evidence="14" type="ORF">CH338_08540</name>
</gene>
<dbReference type="GO" id="GO:0005524">
    <property type="term" value="F:ATP binding"/>
    <property type="evidence" value="ECO:0007669"/>
    <property type="project" value="UniProtKB-KW"/>
</dbReference>
<evidence type="ECO:0000313" key="14">
    <source>
        <dbReference type="EMBL" id="RAI39724.1"/>
    </source>
</evidence>
<dbReference type="Gene3D" id="3.40.50.450">
    <property type="match status" value="1"/>
</dbReference>
<comment type="catalytic activity">
    <reaction evidence="11">
        <text>beta-D-fructose 6-phosphate + ATP = beta-D-fructose 1,6-bisphosphate + ADP + H(+)</text>
        <dbReference type="Rhea" id="RHEA:16109"/>
        <dbReference type="ChEBI" id="CHEBI:15378"/>
        <dbReference type="ChEBI" id="CHEBI:30616"/>
        <dbReference type="ChEBI" id="CHEBI:32966"/>
        <dbReference type="ChEBI" id="CHEBI:57634"/>
        <dbReference type="ChEBI" id="CHEBI:456216"/>
        <dbReference type="EC" id="2.7.1.11"/>
    </reaction>
</comment>
<comment type="function">
    <text evidence="2">Catalyzes the phosphorylation of D-fructose 6-phosphate, the first committing step of glycolysis. Uses inorganic phosphate (PPi) as phosphoryl donor instead of ATP like common ATP-dependent phosphofructokinases (ATP-PFKs), which renders the reaction reversible, and can thus function both in glycolysis and gluconeogenesis. Consistently, PPi-PFK can replace the enzymes of both the forward (ATP-PFK) and reverse (fructose-bisphosphatase (FBPase)) reactions.</text>
</comment>
<comment type="caution">
    <text evidence="14">The sequence shown here is derived from an EMBL/GenBank/DDBJ whole genome shotgun (WGS) entry which is preliminary data.</text>
</comment>
<evidence type="ECO:0000313" key="15">
    <source>
        <dbReference type="Proteomes" id="UP000248863"/>
    </source>
</evidence>
<evidence type="ECO:0000256" key="12">
    <source>
        <dbReference type="ARBA" id="ARBA00048072"/>
    </source>
</evidence>
<dbReference type="InterPro" id="IPR050929">
    <property type="entry name" value="PFKA"/>
</dbReference>
<evidence type="ECO:0000259" key="13">
    <source>
        <dbReference type="Pfam" id="PF00365"/>
    </source>
</evidence>
<dbReference type="GO" id="GO:0046872">
    <property type="term" value="F:metal ion binding"/>
    <property type="evidence" value="ECO:0007669"/>
    <property type="project" value="UniProtKB-KW"/>
</dbReference>
<dbReference type="GO" id="GO:0047334">
    <property type="term" value="F:diphosphate-fructose-6-phosphate 1-phosphotransferase activity"/>
    <property type="evidence" value="ECO:0007669"/>
    <property type="project" value="UniProtKB-EC"/>
</dbReference>
<keyword evidence="5" id="KW-0547">Nucleotide-binding</keyword>
<dbReference type="AlphaFoldDB" id="A0A327KNZ4"/>
<proteinExistence type="inferred from homology"/>
<dbReference type="PIRSF" id="PIRSF000534">
    <property type="entry name" value="PPi_PFK_TP0108"/>
    <property type="match status" value="1"/>
</dbReference>
<dbReference type="UniPathway" id="UPA00109">
    <property type="reaction ID" value="UER00182"/>
</dbReference>
<dbReference type="Proteomes" id="UP000248863">
    <property type="component" value="Unassembled WGS sequence"/>
</dbReference>
<reference evidence="14 15" key="1">
    <citation type="submission" date="2017-07" db="EMBL/GenBank/DDBJ databases">
        <title>Draft Genome Sequences of Select Purple Nonsulfur Bacteria.</title>
        <authorList>
            <person name="Lasarre B."/>
            <person name="Mckinlay J.B."/>
        </authorList>
    </citation>
    <scope>NUCLEOTIDE SEQUENCE [LARGE SCALE GENOMIC DNA]</scope>
    <source>
        <strain evidence="14 15">DSM 11907</strain>
    </source>
</reference>
<keyword evidence="3 14" id="KW-0808">Transferase</keyword>
<evidence type="ECO:0000256" key="6">
    <source>
        <dbReference type="ARBA" id="ARBA00022777"/>
    </source>
</evidence>
<keyword evidence="6" id="KW-0418">Kinase</keyword>
<dbReference type="RefSeq" id="WP_111356684.1">
    <property type="nucleotide sequence ID" value="NZ_NHSK01000039.1"/>
</dbReference>
<feature type="domain" description="Phosphofructokinase" evidence="13">
    <location>
        <begin position="60"/>
        <end position="367"/>
    </location>
</feature>